<dbReference type="PROSITE" id="PS00640">
    <property type="entry name" value="THIOL_PROTEASE_ASN"/>
    <property type="match status" value="1"/>
</dbReference>
<comment type="caution">
    <text evidence="8">The sequence shown here is derived from an EMBL/GenBank/DDBJ whole genome shotgun (WGS) entry which is preliminary data.</text>
</comment>
<evidence type="ECO:0000256" key="2">
    <source>
        <dbReference type="ARBA" id="ARBA00022670"/>
    </source>
</evidence>
<proteinExistence type="inferred from homology"/>
<evidence type="ECO:0000256" key="1">
    <source>
        <dbReference type="ARBA" id="ARBA00008455"/>
    </source>
</evidence>
<sequence>MALIGQSPTSSTYSLSVYERRGSLIYTLAISAYVLPNDEKAIRREIMKNGPVQAAYFTYEDFKLYDGGIYVQKAGSGTGGHAVKIIGWGEDKGVKYWLNANSWNVNWAAQVFMTLIIFSLLVLTAAAKEQKSVGPQKAGKLRGSALFEYLKKHQTMFQVEDNPKTKERMKYLMDPKYLVPADKRSGVGAELDESRTNIELDEEPPDRFDARQKWPECFTIGYIRDQSNCGSCWAVSAAETMSDRLCIQSKGRVKRHLSDTDLLSCCTSCGTGCEGGFPLEAWRYVIINGICTGGRYRQKGVCKPYTFHPCDYHENQTYYGDCPEHIWQTPKCEKSCQRGYPVPFKKDKYYGLSVYDVPSDEKSIRREIMKFGPVQASYFVFEDFQYYKNGIYEHTEGDFVGGHSIKIIGWGVENGTNYWLIANSWNTDWGENGYFRMVRGKNDCLLESMVYAGLMMV</sequence>
<dbReference type="PANTHER" id="PTHR12411">
    <property type="entry name" value="CYSTEINE PROTEASE FAMILY C1-RELATED"/>
    <property type="match status" value="1"/>
</dbReference>
<dbReference type="InterPro" id="IPR013128">
    <property type="entry name" value="Peptidase_C1A"/>
</dbReference>
<name>A0ABR1BYA2_NECAM</name>
<evidence type="ECO:0000256" key="6">
    <source>
        <dbReference type="SAM" id="Phobius"/>
    </source>
</evidence>
<evidence type="ECO:0000313" key="9">
    <source>
        <dbReference type="Proteomes" id="UP001303046"/>
    </source>
</evidence>
<dbReference type="InterPro" id="IPR038765">
    <property type="entry name" value="Papain-like_cys_pep_sf"/>
</dbReference>
<keyword evidence="4" id="KW-0788">Thiol protease</keyword>
<evidence type="ECO:0000256" key="5">
    <source>
        <dbReference type="ARBA" id="ARBA00023157"/>
    </source>
</evidence>
<keyword evidence="2" id="KW-0645">Protease</keyword>
<dbReference type="PRINTS" id="PR00705">
    <property type="entry name" value="PAPAIN"/>
</dbReference>
<keyword evidence="6" id="KW-0472">Membrane</keyword>
<dbReference type="Proteomes" id="UP001303046">
    <property type="component" value="Unassembled WGS sequence"/>
</dbReference>
<dbReference type="PROSITE" id="PS00139">
    <property type="entry name" value="THIOL_PROTEASE_CYS"/>
    <property type="match status" value="1"/>
</dbReference>
<dbReference type="EMBL" id="JAVFWL010000001">
    <property type="protein sequence ID" value="KAK6731319.1"/>
    <property type="molecule type" value="Genomic_DNA"/>
</dbReference>
<dbReference type="PROSITE" id="PS00639">
    <property type="entry name" value="THIOL_PROTEASE_HIS"/>
    <property type="match status" value="2"/>
</dbReference>
<feature type="transmembrane region" description="Helical" evidence="6">
    <location>
        <begin position="107"/>
        <end position="127"/>
    </location>
</feature>
<feature type="domain" description="Peptidase C1A papain C-terminal" evidence="7">
    <location>
        <begin position="204"/>
        <end position="454"/>
    </location>
</feature>
<gene>
    <name evidence="8" type="primary">Necator_chrI.g3787</name>
    <name evidence="8" type="ORF">RB195_007658</name>
</gene>
<accession>A0ABR1BYA2</accession>
<organism evidence="8 9">
    <name type="scientific">Necator americanus</name>
    <name type="common">Human hookworm</name>
    <dbReference type="NCBI Taxonomy" id="51031"/>
    <lineage>
        <taxon>Eukaryota</taxon>
        <taxon>Metazoa</taxon>
        <taxon>Ecdysozoa</taxon>
        <taxon>Nematoda</taxon>
        <taxon>Chromadorea</taxon>
        <taxon>Rhabditida</taxon>
        <taxon>Rhabditina</taxon>
        <taxon>Rhabditomorpha</taxon>
        <taxon>Strongyloidea</taxon>
        <taxon>Ancylostomatidae</taxon>
        <taxon>Bunostominae</taxon>
        <taxon>Necator</taxon>
    </lineage>
</organism>
<keyword evidence="9" id="KW-1185">Reference proteome</keyword>
<reference evidence="8 9" key="1">
    <citation type="submission" date="2023-08" db="EMBL/GenBank/DDBJ databases">
        <title>A Necator americanus chromosomal reference genome.</title>
        <authorList>
            <person name="Ilik V."/>
            <person name="Petrzelkova K.J."/>
            <person name="Pardy F."/>
            <person name="Fuh T."/>
            <person name="Niatou-Singa F.S."/>
            <person name="Gouil Q."/>
            <person name="Baker L."/>
            <person name="Ritchie M.E."/>
            <person name="Jex A.R."/>
            <person name="Gazzola D."/>
            <person name="Li H."/>
            <person name="Toshio Fujiwara R."/>
            <person name="Zhan B."/>
            <person name="Aroian R.V."/>
            <person name="Pafco B."/>
            <person name="Schwarz E.M."/>
        </authorList>
    </citation>
    <scope>NUCLEOTIDE SEQUENCE [LARGE SCALE GENOMIC DNA]</scope>
    <source>
        <strain evidence="8 9">Aroian</strain>
        <tissue evidence="8">Whole animal</tissue>
    </source>
</reference>
<dbReference type="InterPro" id="IPR025660">
    <property type="entry name" value="Pept_his_AS"/>
</dbReference>
<dbReference type="InterPro" id="IPR000169">
    <property type="entry name" value="Pept_cys_AS"/>
</dbReference>
<dbReference type="SMART" id="SM00645">
    <property type="entry name" value="Pept_C1"/>
    <property type="match status" value="1"/>
</dbReference>
<evidence type="ECO:0000256" key="4">
    <source>
        <dbReference type="ARBA" id="ARBA00022807"/>
    </source>
</evidence>
<dbReference type="Pfam" id="PF00112">
    <property type="entry name" value="Peptidase_C1"/>
    <property type="match status" value="2"/>
</dbReference>
<keyword evidence="3" id="KW-0378">Hydrolase</keyword>
<protein>
    <recommendedName>
        <fullName evidence="7">Peptidase C1A papain C-terminal domain-containing protein</fullName>
    </recommendedName>
</protein>
<comment type="similarity">
    <text evidence="1">Belongs to the peptidase C1 family.</text>
</comment>
<keyword evidence="6" id="KW-0812">Transmembrane</keyword>
<keyword evidence="5" id="KW-1015">Disulfide bond</keyword>
<evidence type="ECO:0000313" key="8">
    <source>
        <dbReference type="EMBL" id="KAK6731319.1"/>
    </source>
</evidence>
<dbReference type="Gene3D" id="3.90.70.10">
    <property type="entry name" value="Cysteine proteinases"/>
    <property type="match status" value="2"/>
</dbReference>
<keyword evidence="6" id="KW-1133">Transmembrane helix</keyword>
<evidence type="ECO:0000256" key="3">
    <source>
        <dbReference type="ARBA" id="ARBA00022801"/>
    </source>
</evidence>
<evidence type="ECO:0000259" key="7">
    <source>
        <dbReference type="SMART" id="SM00645"/>
    </source>
</evidence>
<dbReference type="InterPro" id="IPR025661">
    <property type="entry name" value="Pept_asp_AS"/>
</dbReference>
<dbReference type="CDD" id="cd02620">
    <property type="entry name" value="Peptidase_C1A_CathepsinB"/>
    <property type="match status" value="1"/>
</dbReference>
<dbReference type="SUPFAM" id="SSF54001">
    <property type="entry name" value="Cysteine proteinases"/>
    <property type="match status" value="2"/>
</dbReference>
<dbReference type="InterPro" id="IPR000668">
    <property type="entry name" value="Peptidase_C1A_C"/>
</dbReference>